<gene>
    <name evidence="2" type="ORF">D6T63_00095</name>
</gene>
<feature type="domain" description="Enoyl reductase (ER)" evidence="1">
    <location>
        <begin position="10"/>
        <end position="319"/>
    </location>
</feature>
<evidence type="ECO:0000259" key="1">
    <source>
        <dbReference type="SMART" id="SM00829"/>
    </source>
</evidence>
<sequence>MRAVLRDHYGDAEVLHIRPVPRPTPAGDEVLIRVHAAGLDRGAEHLMTGKPYLIRLGTGLRRPRNAVVGSDLAGTVTDVGAEVTSFRVGDEVFGTGKGSFAECATAREDRLVLKPANLTFEQAAVVPTSGLTALQALRDVGRIQKGQKVLIVGASGGVGSYAVQLSGLFGAETTGVCSTGKREFVVSLGADHVVDYTCDDFADGARRYDLILDIGGNPNLSRLRRALEPLGTAVIIGGEGAGDWTGMGRQVRATVISPFIRQRLVMIIAQQRISDLKLLAEFMEAGTVTPSIDSTYPLEHVPKAMRHLESGTVRGKIAITV</sequence>
<keyword evidence="3" id="KW-1185">Reference proteome</keyword>
<reference evidence="2 3" key="1">
    <citation type="submission" date="2018-09" db="EMBL/GenBank/DDBJ databases">
        <title>Novel species of Arthrobacter.</title>
        <authorList>
            <person name="Liu Q."/>
            <person name="Xin Y.-H."/>
        </authorList>
    </citation>
    <scope>NUCLEOTIDE SEQUENCE [LARGE SCALE GENOMIC DNA]</scope>
    <source>
        <strain evidence="2 3">Hz2</strain>
    </source>
</reference>
<proteinExistence type="predicted"/>
<dbReference type="InterPro" id="IPR050700">
    <property type="entry name" value="YIM1/Zinc_Alcohol_DH_Fams"/>
</dbReference>
<dbReference type="InterPro" id="IPR020843">
    <property type="entry name" value="ER"/>
</dbReference>
<dbReference type="CDD" id="cd08267">
    <property type="entry name" value="MDR1"/>
    <property type="match status" value="1"/>
</dbReference>
<dbReference type="InterPro" id="IPR011032">
    <property type="entry name" value="GroES-like_sf"/>
</dbReference>
<dbReference type="Proteomes" id="UP000272560">
    <property type="component" value="Unassembled WGS sequence"/>
</dbReference>
<dbReference type="OrthoDB" id="9790818at2"/>
<protein>
    <submittedName>
        <fullName evidence="2">NAD(P)-dependent alcohol dehydrogenase</fullName>
    </submittedName>
</protein>
<evidence type="ECO:0000313" key="3">
    <source>
        <dbReference type="Proteomes" id="UP000272560"/>
    </source>
</evidence>
<dbReference type="EMBL" id="QZVT01000001">
    <property type="protein sequence ID" value="RJT83460.1"/>
    <property type="molecule type" value="Genomic_DNA"/>
</dbReference>
<accession>A0A3A5M6X3</accession>
<dbReference type="SMART" id="SM00829">
    <property type="entry name" value="PKS_ER"/>
    <property type="match status" value="1"/>
</dbReference>
<dbReference type="Pfam" id="PF13602">
    <property type="entry name" value="ADH_zinc_N_2"/>
    <property type="match status" value="1"/>
</dbReference>
<dbReference type="SUPFAM" id="SSF50129">
    <property type="entry name" value="GroES-like"/>
    <property type="match status" value="1"/>
</dbReference>
<comment type="caution">
    <text evidence="2">The sequence shown here is derived from an EMBL/GenBank/DDBJ whole genome shotgun (WGS) entry which is preliminary data.</text>
</comment>
<dbReference type="Gene3D" id="3.90.180.10">
    <property type="entry name" value="Medium-chain alcohol dehydrogenases, catalytic domain"/>
    <property type="match status" value="1"/>
</dbReference>
<dbReference type="SUPFAM" id="SSF51735">
    <property type="entry name" value="NAD(P)-binding Rossmann-fold domains"/>
    <property type="match status" value="1"/>
</dbReference>
<dbReference type="InterPro" id="IPR013154">
    <property type="entry name" value="ADH-like_N"/>
</dbReference>
<organism evidence="2 3">
    <name type="scientific">Arthrobacter cheniae</name>
    <dbReference type="NCBI Taxonomy" id="1258888"/>
    <lineage>
        <taxon>Bacteria</taxon>
        <taxon>Bacillati</taxon>
        <taxon>Actinomycetota</taxon>
        <taxon>Actinomycetes</taxon>
        <taxon>Micrococcales</taxon>
        <taxon>Micrococcaceae</taxon>
        <taxon>Arthrobacter</taxon>
    </lineage>
</organism>
<dbReference type="GO" id="GO:0016491">
    <property type="term" value="F:oxidoreductase activity"/>
    <property type="evidence" value="ECO:0007669"/>
    <property type="project" value="InterPro"/>
</dbReference>
<dbReference type="PANTHER" id="PTHR11695:SF648">
    <property type="entry name" value="ZINC-BINDING OXIDOREDUCTASE"/>
    <property type="match status" value="1"/>
</dbReference>
<dbReference type="Pfam" id="PF08240">
    <property type="entry name" value="ADH_N"/>
    <property type="match status" value="1"/>
</dbReference>
<name>A0A3A5M6X3_9MICC</name>
<dbReference type="PANTHER" id="PTHR11695">
    <property type="entry name" value="ALCOHOL DEHYDROGENASE RELATED"/>
    <property type="match status" value="1"/>
</dbReference>
<dbReference type="InterPro" id="IPR036291">
    <property type="entry name" value="NAD(P)-bd_dom_sf"/>
</dbReference>
<dbReference type="AlphaFoldDB" id="A0A3A5M6X3"/>
<dbReference type="Gene3D" id="3.40.50.720">
    <property type="entry name" value="NAD(P)-binding Rossmann-like Domain"/>
    <property type="match status" value="1"/>
</dbReference>
<evidence type="ECO:0000313" key="2">
    <source>
        <dbReference type="EMBL" id="RJT83460.1"/>
    </source>
</evidence>